<dbReference type="PROSITE" id="PS50892">
    <property type="entry name" value="V_SNARE"/>
    <property type="match status" value="1"/>
</dbReference>
<comment type="caution">
    <text evidence="13">The sequence shown here is derived from an EMBL/GenBank/DDBJ whole genome shotgun (WGS) entry which is preliminary data.</text>
</comment>
<keyword evidence="5 10" id="KW-1133">Transmembrane helix</keyword>
<organism evidence="13 14">
    <name type="scientific">Morella rubra</name>
    <name type="common">Chinese bayberry</name>
    <dbReference type="NCBI Taxonomy" id="262757"/>
    <lineage>
        <taxon>Eukaryota</taxon>
        <taxon>Viridiplantae</taxon>
        <taxon>Streptophyta</taxon>
        <taxon>Embryophyta</taxon>
        <taxon>Tracheophyta</taxon>
        <taxon>Spermatophyta</taxon>
        <taxon>Magnoliopsida</taxon>
        <taxon>eudicotyledons</taxon>
        <taxon>Gunneridae</taxon>
        <taxon>Pentapetalae</taxon>
        <taxon>rosids</taxon>
        <taxon>fabids</taxon>
        <taxon>Fagales</taxon>
        <taxon>Myricaceae</taxon>
        <taxon>Morella</taxon>
    </lineage>
</organism>
<dbReference type="FunFam" id="1.20.5.110:FF:000004">
    <property type="entry name" value="Vesicle-associated membrane protein 7"/>
    <property type="match status" value="1"/>
</dbReference>
<evidence type="ECO:0000256" key="4">
    <source>
        <dbReference type="ARBA" id="ARBA00022927"/>
    </source>
</evidence>
<dbReference type="SMART" id="SM01270">
    <property type="entry name" value="Longin"/>
    <property type="match status" value="1"/>
</dbReference>
<dbReference type="InterPro" id="IPR042855">
    <property type="entry name" value="V_SNARE_CC"/>
</dbReference>
<dbReference type="CDD" id="cd15843">
    <property type="entry name" value="R-SNARE"/>
    <property type="match status" value="1"/>
</dbReference>
<keyword evidence="3 10" id="KW-0812">Transmembrane</keyword>
<proteinExistence type="inferred from homology"/>
<dbReference type="GO" id="GO:0015031">
    <property type="term" value="P:protein transport"/>
    <property type="evidence" value="ECO:0007669"/>
    <property type="project" value="UniProtKB-KW"/>
</dbReference>
<dbReference type="FunFam" id="3.30.450.50:FF:000015">
    <property type="entry name" value="Synaptobrevin 2 isoform 1"/>
    <property type="match status" value="1"/>
</dbReference>
<keyword evidence="6 10" id="KW-0472">Membrane</keyword>
<dbReference type="Pfam" id="PF00957">
    <property type="entry name" value="Synaptobrevin"/>
    <property type="match status" value="1"/>
</dbReference>
<evidence type="ECO:0000313" key="13">
    <source>
        <dbReference type="EMBL" id="KAB1208987.1"/>
    </source>
</evidence>
<gene>
    <name evidence="13" type="ORF">CJ030_MR6G022955</name>
</gene>
<dbReference type="AlphaFoldDB" id="A0A6A1VB16"/>
<keyword evidence="4" id="KW-0653">Protein transport</keyword>
<evidence type="ECO:0000259" key="11">
    <source>
        <dbReference type="PROSITE" id="PS50859"/>
    </source>
</evidence>
<dbReference type="OrthoDB" id="248747at2759"/>
<evidence type="ECO:0008006" key="15">
    <source>
        <dbReference type="Google" id="ProtNLM"/>
    </source>
</evidence>
<evidence type="ECO:0000256" key="10">
    <source>
        <dbReference type="SAM" id="Phobius"/>
    </source>
</evidence>
<dbReference type="Pfam" id="PF13774">
    <property type="entry name" value="Longin"/>
    <property type="match status" value="1"/>
</dbReference>
<feature type="domain" description="Longin" evidence="11">
    <location>
        <begin position="7"/>
        <end position="112"/>
    </location>
</feature>
<evidence type="ECO:0000259" key="12">
    <source>
        <dbReference type="PROSITE" id="PS50892"/>
    </source>
</evidence>
<keyword evidence="2" id="KW-0813">Transport</keyword>
<keyword evidence="9" id="KW-0175">Coiled coil</keyword>
<protein>
    <recommendedName>
        <fullName evidence="15">Vesicle-associated membrane protein 711</fullName>
    </recommendedName>
</protein>
<dbReference type="PANTHER" id="PTHR21136">
    <property type="entry name" value="SNARE PROTEINS"/>
    <property type="match status" value="1"/>
</dbReference>
<name>A0A6A1VB16_9ROSI</name>
<dbReference type="Gene3D" id="1.20.5.110">
    <property type="match status" value="1"/>
</dbReference>
<evidence type="ECO:0000256" key="5">
    <source>
        <dbReference type="ARBA" id="ARBA00022989"/>
    </source>
</evidence>
<evidence type="ECO:0000256" key="1">
    <source>
        <dbReference type="ARBA" id="ARBA00008025"/>
    </source>
</evidence>
<dbReference type="SUPFAM" id="SSF64356">
    <property type="entry name" value="SNARE-like"/>
    <property type="match status" value="1"/>
</dbReference>
<dbReference type="PROSITE" id="PS50859">
    <property type="entry name" value="LONGIN"/>
    <property type="match status" value="1"/>
</dbReference>
<dbReference type="GO" id="GO:0012505">
    <property type="term" value="C:endomembrane system"/>
    <property type="evidence" value="ECO:0007669"/>
    <property type="project" value="UniProtKB-SubCell"/>
</dbReference>
<comment type="function">
    <text evidence="7">Involved in the targeting and/or fusion of transport vesicles to their target membrane.</text>
</comment>
<evidence type="ECO:0000256" key="9">
    <source>
        <dbReference type="PROSITE-ProRule" id="PRU00290"/>
    </source>
</evidence>
<dbReference type="GO" id="GO:0005737">
    <property type="term" value="C:cytoplasm"/>
    <property type="evidence" value="ECO:0007669"/>
    <property type="project" value="UniProtKB-ARBA"/>
</dbReference>
<feature type="transmembrane region" description="Helical" evidence="10">
    <location>
        <begin position="184"/>
        <end position="207"/>
    </location>
</feature>
<evidence type="ECO:0000256" key="7">
    <source>
        <dbReference type="ARBA" id="ARBA00037493"/>
    </source>
</evidence>
<dbReference type="EMBL" id="RXIC02000024">
    <property type="protein sequence ID" value="KAB1208987.1"/>
    <property type="molecule type" value="Genomic_DNA"/>
</dbReference>
<evidence type="ECO:0000256" key="3">
    <source>
        <dbReference type="ARBA" id="ARBA00022692"/>
    </source>
</evidence>
<accession>A0A6A1VB16</accession>
<keyword evidence="14" id="KW-1185">Reference proteome</keyword>
<dbReference type="PRINTS" id="PR00219">
    <property type="entry name" value="SYNAPTOBREVN"/>
</dbReference>
<evidence type="ECO:0000256" key="2">
    <source>
        <dbReference type="ARBA" id="ARBA00022448"/>
    </source>
</evidence>
<sequence>MGIFYGMVARGQLVLAEFSAAPTNASAIARQVLGTTQLGIEDSSTSYSHDPYVFHVRKTDGLTVLCMADDAFGRRIPFVFLEDIHLRFVKTYGHAILSAPAYAMNDEFSRILSQQMDYYSNNANADRLNLLKGEMSQVRGLMMDNIERVLERGDRLALLVEKTTTLQGSAVRFKRHSRRFKNTLWWRNVKLTFALVFILLIVIYVVLAFGCHVPSLLASCMR</sequence>
<evidence type="ECO:0000256" key="6">
    <source>
        <dbReference type="ARBA" id="ARBA00023136"/>
    </source>
</evidence>
<dbReference type="SUPFAM" id="SSF58038">
    <property type="entry name" value="SNARE fusion complex"/>
    <property type="match status" value="1"/>
</dbReference>
<dbReference type="Proteomes" id="UP000516437">
    <property type="component" value="Chromosome 6"/>
</dbReference>
<dbReference type="GO" id="GO:0016192">
    <property type="term" value="P:vesicle-mediated transport"/>
    <property type="evidence" value="ECO:0007669"/>
    <property type="project" value="InterPro"/>
</dbReference>
<comment type="subcellular location">
    <subcellularLocation>
        <location evidence="8">Endomembrane system</location>
        <topology evidence="8">Single-pass type IV membrane protein</topology>
    </subcellularLocation>
</comment>
<dbReference type="InterPro" id="IPR001388">
    <property type="entry name" value="Synaptobrevin-like"/>
</dbReference>
<dbReference type="InterPro" id="IPR010908">
    <property type="entry name" value="Longin_dom"/>
</dbReference>
<dbReference type="PANTHER" id="PTHR21136:SF181">
    <property type="entry name" value="LONGIN-LIKE DOMAIN-CONTAINING PROTEIN-RELATED"/>
    <property type="match status" value="1"/>
</dbReference>
<feature type="domain" description="V-SNARE coiled-coil homology" evidence="12">
    <location>
        <begin position="127"/>
        <end position="187"/>
    </location>
</feature>
<comment type="similarity">
    <text evidence="1">Belongs to the synaptobrevin family.</text>
</comment>
<dbReference type="Gene3D" id="3.30.450.50">
    <property type="entry name" value="Longin domain"/>
    <property type="match status" value="1"/>
</dbReference>
<dbReference type="CDD" id="cd14824">
    <property type="entry name" value="Longin"/>
    <property type="match status" value="1"/>
</dbReference>
<dbReference type="InterPro" id="IPR051097">
    <property type="entry name" value="Synaptobrevin-like_transport"/>
</dbReference>
<evidence type="ECO:0000313" key="14">
    <source>
        <dbReference type="Proteomes" id="UP000516437"/>
    </source>
</evidence>
<dbReference type="InterPro" id="IPR011012">
    <property type="entry name" value="Longin-like_dom_sf"/>
</dbReference>
<dbReference type="GO" id="GO:0016020">
    <property type="term" value="C:membrane"/>
    <property type="evidence" value="ECO:0007669"/>
    <property type="project" value="InterPro"/>
</dbReference>
<evidence type="ECO:0000256" key="8">
    <source>
        <dbReference type="ARBA" id="ARBA00046280"/>
    </source>
</evidence>
<reference evidence="13 14" key="1">
    <citation type="journal article" date="2019" name="Plant Biotechnol. J.">
        <title>The red bayberry genome and genetic basis of sex determination.</title>
        <authorList>
            <person name="Jia H.M."/>
            <person name="Jia H.J."/>
            <person name="Cai Q.L."/>
            <person name="Wang Y."/>
            <person name="Zhao H.B."/>
            <person name="Yang W.F."/>
            <person name="Wang G.Y."/>
            <person name="Li Y.H."/>
            <person name="Zhan D.L."/>
            <person name="Shen Y.T."/>
            <person name="Niu Q.F."/>
            <person name="Chang L."/>
            <person name="Qiu J."/>
            <person name="Zhao L."/>
            <person name="Xie H.B."/>
            <person name="Fu W.Y."/>
            <person name="Jin J."/>
            <person name="Li X.W."/>
            <person name="Jiao Y."/>
            <person name="Zhou C.C."/>
            <person name="Tu T."/>
            <person name="Chai C.Y."/>
            <person name="Gao J.L."/>
            <person name="Fan L.J."/>
            <person name="van de Weg E."/>
            <person name="Wang J.Y."/>
            <person name="Gao Z.S."/>
        </authorList>
    </citation>
    <scope>NUCLEOTIDE SEQUENCE [LARGE SCALE GENOMIC DNA]</scope>
    <source>
        <tissue evidence="13">Leaves</tissue>
    </source>
</reference>